<dbReference type="EMBL" id="RIBY02002223">
    <property type="protein sequence ID" value="KAH9822098.1"/>
    <property type="molecule type" value="Genomic_DNA"/>
</dbReference>
<dbReference type="AlphaFoldDB" id="A0A9W7VZN0"/>
<reference evidence="2 3" key="1">
    <citation type="journal article" date="2018" name="IMA Fungus">
        <title>IMA Genome-F 10: Nine draft genome sequences of Claviceps purpurea s.lat., including C. arundinis, C. humidiphila, and C. cf. spartinae, pseudomolecules for the pitch canker pathogen Fusarium circinatum, draft genome of Davidsoniella eucalypti, Grosmannia galeiformis, Quambalaria eucalypti, and Teratosphaeria destructans.</title>
        <authorList>
            <person name="Wingfield B.D."/>
            <person name="Liu M."/>
            <person name="Nguyen H.D."/>
            <person name="Lane F.A."/>
            <person name="Morgan S.W."/>
            <person name="De Vos L."/>
            <person name="Wilken P.M."/>
            <person name="Duong T.A."/>
            <person name="Aylward J."/>
            <person name="Coetzee M.P."/>
            <person name="Dadej K."/>
            <person name="De Beer Z.W."/>
            <person name="Findlay W."/>
            <person name="Havenga M."/>
            <person name="Kolarik M."/>
            <person name="Menzies J.G."/>
            <person name="Naidoo K."/>
            <person name="Pochopski O."/>
            <person name="Shoukouhi P."/>
            <person name="Santana Q.C."/>
            <person name="Seifert K.A."/>
            <person name="Soal N."/>
            <person name="Steenkamp E.T."/>
            <person name="Tatham C.T."/>
            <person name="van der Nest M.A."/>
            <person name="Wingfield M.J."/>
        </authorList>
    </citation>
    <scope>NUCLEOTIDE SEQUENCE [LARGE SCALE GENOMIC DNA]</scope>
    <source>
        <strain evidence="2">CMW44962</strain>
    </source>
</reference>
<protein>
    <submittedName>
        <fullName evidence="2">Uncharacterized protein</fullName>
    </submittedName>
</protein>
<dbReference type="OrthoDB" id="5243686at2759"/>
<evidence type="ECO:0000313" key="2">
    <source>
        <dbReference type="EMBL" id="KAH9822098.1"/>
    </source>
</evidence>
<reference evidence="2 3" key="2">
    <citation type="journal article" date="2021" name="Curr. Genet.">
        <title>Genetic response to nitrogen starvation in the aggressive Eucalyptus foliar pathogen Teratosphaeria destructans.</title>
        <authorList>
            <person name="Havenga M."/>
            <person name="Wingfield B.D."/>
            <person name="Wingfield M.J."/>
            <person name="Dreyer L.L."/>
            <person name="Roets F."/>
            <person name="Aylward J."/>
        </authorList>
    </citation>
    <scope>NUCLEOTIDE SEQUENCE [LARGE SCALE GENOMIC DNA]</scope>
    <source>
        <strain evidence="2">CMW44962</strain>
    </source>
</reference>
<keyword evidence="3" id="KW-1185">Reference proteome</keyword>
<evidence type="ECO:0000256" key="1">
    <source>
        <dbReference type="SAM" id="MobiDB-lite"/>
    </source>
</evidence>
<comment type="caution">
    <text evidence="2">The sequence shown here is derived from an EMBL/GenBank/DDBJ whole genome shotgun (WGS) entry which is preliminary data.</text>
</comment>
<proteinExistence type="predicted"/>
<sequence>MPPKARGANRRACSNWFKHTDQGTQPTAEVPEAVTSHQFACYSVYHDHGIFYTVHYDATSNKVGDGIDATATRGNTRDSSDDSSGSTVDEEEDHDDWSTISFNWADQRRKLSYAGQRQPFQRLPLRRHDQIWADQLLPDRYQASQDRYTQEVGSGGMVGDLPLLIGLVAFAMPATFVPGYLGINLGNTFSAPQNFPRGCGWQDWRGVVVTVYYDPQRTSREELERYQRGELGAIFP</sequence>
<feature type="region of interest" description="Disordered" evidence="1">
    <location>
        <begin position="1"/>
        <end position="28"/>
    </location>
</feature>
<accession>A0A9W7VZN0</accession>
<gene>
    <name evidence="2" type="ORF">Tdes44962_MAKER04773</name>
</gene>
<feature type="region of interest" description="Disordered" evidence="1">
    <location>
        <begin position="70"/>
        <end position="94"/>
    </location>
</feature>
<dbReference type="Proteomes" id="UP001138500">
    <property type="component" value="Unassembled WGS sequence"/>
</dbReference>
<name>A0A9W7VZN0_9PEZI</name>
<evidence type="ECO:0000313" key="3">
    <source>
        <dbReference type="Proteomes" id="UP001138500"/>
    </source>
</evidence>
<organism evidence="2 3">
    <name type="scientific">Teratosphaeria destructans</name>
    <dbReference type="NCBI Taxonomy" id="418781"/>
    <lineage>
        <taxon>Eukaryota</taxon>
        <taxon>Fungi</taxon>
        <taxon>Dikarya</taxon>
        <taxon>Ascomycota</taxon>
        <taxon>Pezizomycotina</taxon>
        <taxon>Dothideomycetes</taxon>
        <taxon>Dothideomycetidae</taxon>
        <taxon>Mycosphaerellales</taxon>
        <taxon>Teratosphaeriaceae</taxon>
        <taxon>Teratosphaeria</taxon>
    </lineage>
</organism>